<proteinExistence type="predicted"/>
<dbReference type="RefSeq" id="WP_088435622.1">
    <property type="nucleotide sequence ID" value="NZ_JAOCKI010000015.1"/>
</dbReference>
<dbReference type="AlphaFoldDB" id="A0AAI9G0C8"/>
<evidence type="ECO:0000313" key="2">
    <source>
        <dbReference type="Proteomes" id="UP001225498"/>
    </source>
</evidence>
<reference evidence="1" key="1">
    <citation type="submission" date="2023-08" db="EMBL/GenBank/DDBJ databases">
        <authorList>
            <consortium name="Clinical and Environmental Microbiology Branch: Whole genome sequencing antimicrobial resistance pathogens in the healthcare setting"/>
        </authorList>
    </citation>
    <scope>NUCLEOTIDE SEQUENCE</scope>
    <source>
        <strain evidence="1">2023CJ-00293</strain>
    </source>
</reference>
<dbReference type="Gene3D" id="6.20.450.20">
    <property type="match status" value="1"/>
</dbReference>
<evidence type="ECO:0000313" key="1">
    <source>
        <dbReference type="EMBL" id="EKZ1926530.1"/>
    </source>
</evidence>
<accession>A0AAI9G0C8</accession>
<gene>
    <name evidence="1" type="ORF">REH87_001527</name>
</gene>
<dbReference type="EMBL" id="ABLTIR010000023">
    <property type="protein sequence ID" value="EKZ1926530.1"/>
    <property type="molecule type" value="Genomic_DNA"/>
</dbReference>
<name>A0AAI9G0C8_STEMA</name>
<organism evidence="1 2">
    <name type="scientific">Stenotrophomonas maltophilia</name>
    <name type="common">Pseudomonas maltophilia</name>
    <name type="synonym">Xanthomonas maltophilia</name>
    <dbReference type="NCBI Taxonomy" id="40324"/>
    <lineage>
        <taxon>Bacteria</taxon>
        <taxon>Pseudomonadati</taxon>
        <taxon>Pseudomonadota</taxon>
        <taxon>Gammaproteobacteria</taxon>
        <taxon>Lysobacterales</taxon>
        <taxon>Lysobacteraceae</taxon>
        <taxon>Stenotrophomonas</taxon>
        <taxon>Stenotrophomonas maltophilia group</taxon>
    </lineage>
</organism>
<sequence length="63" mass="7369">MNAVRSELAYDFPTAQGELEYNAWLQKKVEKSISDERPTITLDEMDMRVAARIQALRDRNQVR</sequence>
<comment type="caution">
    <text evidence="1">The sequence shown here is derived from an EMBL/GenBank/DDBJ whole genome shotgun (WGS) entry which is preliminary data.</text>
</comment>
<protein>
    <submittedName>
        <fullName evidence="1">Uncharacterized protein</fullName>
    </submittedName>
</protein>
<dbReference type="Proteomes" id="UP001225498">
    <property type="component" value="Unassembled WGS sequence"/>
</dbReference>